<dbReference type="FunFam" id="3.40.605.10:FF:000005">
    <property type="entry name" value="Succinate-semialdehyde dehydrogenase I"/>
    <property type="match status" value="1"/>
</dbReference>
<evidence type="ECO:0000256" key="3">
    <source>
        <dbReference type="PROSITE-ProRule" id="PRU10007"/>
    </source>
</evidence>
<dbReference type="FunFam" id="3.40.309.10:FF:000004">
    <property type="entry name" value="Succinate-semialdehyde dehydrogenase I"/>
    <property type="match status" value="1"/>
</dbReference>
<gene>
    <name evidence="7" type="primary">gabD</name>
    <name evidence="6" type="ORF">B0I24_11922</name>
    <name evidence="7" type="ORF">CWE07_12440</name>
</gene>
<dbReference type="InterPro" id="IPR016161">
    <property type="entry name" value="Ald_DH/histidinol_DH"/>
</dbReference>
<keyword evidence="9" id="KW-1185">Reference proteome</keyword>
<dbReference type="Proteomes" id="UP000249203">
    <property type="component" value="Unassembled WGS sequence"/>
</dbReference>
<reference evidence="7 9" key="1">
    <citation type="journal article" date="2018" name="Front. Microbiol.">
        <title>Genome-Based Analysis Reveals the Taxonomy and Diversity of the Family Idiomarinaceae.</title>
        <authorList>
            <person name="Liu Y."/>
            <person name="Lai Q."/>
            <person name="Shao Z."/>
        </authorList>
    </citation>
    <scope>NUCLEOTIDE SEQUENCE [LARGE SCALE GENOMIC DNA]</scope>
    <source>
        <strain evidence="7 9">CF12-14</strain>
    </source>
</reference>
<evidence type="ECO:0000256" key="4">
    <source>
        <dbReference type="RuleBase" id="RU003345"/>
    </source>
</evidence>
<comment type="caution">
    <text evidence="6">The sequence shown here is derived from an EMBL/GenBank/DDBJ whole genome shotgun (WGS) entry which is preliminary data.</text>
</comment>
<dbReference type="OrthoDB" id="9812625at2"/>
<dbReference type="CDD" id="cd07103">
    <property type="entry name" value="ALDH_F5_SSADH_GabD"/>
    <property type="match status" value="1"/>
</dbReference>
<feature type="domain" description="Aldehyde dehydrogenase" evidence="5">
    <location>
        <begin position="21"/>
        <end position="479"/>
    </location>
</feature>
<feature type="active site" evidence="3">
    <location>
        <position position="256"/>
    </location>
</feature>
<dbReference type="InterPro" id="IPR050740">
    <property type="entry name" value="Aldehyde_DH_Superfamily"/>
</dbReference>
<evidence type="ECO:0000256" key="2">
    <source>
        <dbReference type="ARBA" id="ARBA00023002"/>
    </source>
</evidence>
<dbReference type="InterPro" id="IPR016162">
    <property type="entry name" value="Ald_DH_N"/>
</dbReference>
<dbReference type="AlphaFoldDB" id="A0A327WNB6"/>
<evidence type="ECO:0000313" key="8">
    <source>
        <dbReference type="Proteomes" id="UP000249203"/>
    </source>
</evidence>
<dbReference type="PANTHER" id="PTHR43353">
    <property type="entry name" value="SUCCINATE-SEMIALDEHYDE DEHYDROGENASE, MITOCHONDRIAL"/>
    <property type="match status" value="1"/>
</dbReference>
<organism evidence="6 8">
    <name type="scientific">Aliidiomarina maris</name>
    <dbReference type="NCBI Taxonomy" id="531312"/>
    <lineage>
        <taxon>Bacteria</taxon>
        <taxon>Pseudomonadati</taxon>
        <taxon>Pseudomonadota</taxon>
        <taxon>Gammaproteobacteria</taxon>
        <taxon>Alteromonadales</taxon>
        <taxon>Idiomarinaceae</taxon>
        <taxon>Aliidiomarina</taxon>
    </lineage>
</organism>
<dbReference type="PROSITE" id="PS00687">
    <property type="entry name" value="ALDEHYDE_DEHYDR_GLU"/>
    <property type="match status" value="1"/>
</dbReference>
<dbReference type="InterPro" id="IPR016163">
    <property type="entry name" value="Ald_DH_C"/>
</dbReference>
<dbReference type="GO" id="GO:0009450">
    <property type="term" value="P:gamma-aminobutyric acid catabolic process"/>
    <property type="evidence" value="ECO:0007669"/>
    <property type="project" value="TreeGrafter"/>
</dbReference>
<dbReference type="Pfam" id="PF00171">
    <property type="entry name" value="Aldedh"/>
    <property type="match status" value="1"/>
</dbReference>
<dbReference type="EMBL" id="PIPK01000014">
    <property type="protein sequence ID" value="RUO20091.1"/>
    <property type="molecule type" value="Genomic_DNA"/>
</dbReference>
<name>A0A327WNB6_9GAMM</name>
<sequence length="485" mass="52356">MSELLSRDELIAKALYIDGKWLDTDKHFDVTNPANGEVVASVASANAESVNAAIDAAHRAFKSWRQCTSEQRSKKLREWFDAIMQHQQALAEIMTLEQGKPVDEAAGEIAYGASFVEWFAEEAKRTRGDILPMIDSHQENRVIKQPIGVVGCITPWNFPNAMITRKVAPALAAGCTVVVKPPSQTPLSALALAVLAEKVGIPAGVINILPTDDAKTFSETLCADQRVRKLSFTGSTKVGQGLMKLCSENIIKVSLELGGNAPFIVFDDADIDLAVEQLMASKFRNAGQTCISANRVLVQDSVHDAFVHKLKTQIESLKVGDGMDSDNDLGPLINQDAVDKAHTLVSDAMNKGAHCELKGGQDDYLGPLFYRPVMITGVTADMDISQTEIFAPVVAVQRFGDEDEGVQLANDTPFGLAAYFCASTPSRIHRVSHQLEAGLIGINAGAISHYMNPFGGVKLSGIGREGSHYGIDEYMEVKTLVQGGL</sequence>
<dbReference type="PANTHER" id="PTHR43353:SF5">
    <property type="entry name" value="SUCCINATE-SEMIALDEHYDE DEHYDROGENASE, MITOCHONDRIAL"/>
    <property type="match status" value="1"/>
</dbReference>
<protein>
    <submittedName>
        <fullName evidence="7">Succinate-semialdehyde dehydrogenase (NADP(+))</fullName>
        <ecNumber evidence="7">1.2.1.16</ecNumber>
    </submittedName>
    <submittedName>
        <fullName evidence="6">Succinate-semialdehyde dehydrogenase/glutarate-semialdehyde dehydrogenase</fullName>
    </submittedName>
</protein>
<evidence type="ECO:0000259" key="5">
    <source>
        <dbReference type="Pfam" id="PF00171"/>
    </source>
</evidence>
<dbReference type="Proteomes" id="UP000287865">
    <property type="component" value="Unassembled WGS sequence"/>
</dbReference>
<comment type="similarity">
    <text evidence="1 4">Belongs to the aldehyde dehydrogenase family.</text>
</comment>
<keyword evidence="2 4" id="KW-0560">Oxidoreductase</keyword>
<dbReference type="Gene3D" id="3.40.309.10">
    <property type="entry name" value="Aldehyde Dehydrogenase, Chain A, domain 2"/>
    <property type="match status" value="1"/>
</dbReference>
<evidence type="ECO:0000313" key="9">
    <source>
        <dbReference type="Proteomes" id="UP000287865"/>
    </source>
</evidence>
<proteinExistence type="inferred from homology"/>
<evidence type="ECO:0000313" key="6">
    <source>
        <dbReference type="EMBL" id="RAJ93539.1"/>
    </source>
</evidence>
<evidence type="ECO:0000313" key="7">
    <source>
        <dbReference type="EMBL" id="RUO20091.1"/>
    </source>
</evidence>
<dbReference type="SUPFAM" id="SSF53720">
    <property type="entry name" value="ALDH-like"/>
    <property type="match status" value="1"/>
</dbReference>
<dbReference type="EC" id="1.2.1.16" evidence="7"/>
<accession>A0A327WNB6</accession>
<dbReference type="InterPro" id="IPR029510">
    <property type="entry name" value="Ald_DH_CS_GLU"/>
</dbReference>
<dbReference type="RefSeq" id="WP_111570455.1">
    <property type="nucleotide sequence ID" value="NZ_PIPK01000014.1"/>
</dbReference>
<dbReference type="InterPro" id="IPR015590">
    <property type="entry name" value="Aldehyde_DH_dom"/>
</dbReference>
<dbReference type="EMBL" id="QLMD01000019">
    <property type="protein sequence ID" value="RAJ93539.1"/>
    <property type="molecule type" value="Genomic_DNA"/>
</dbReference>
<dbReference type="Gene3D" id="3.40.605.10">
    <property type="entry name" value="Aldehyde Dehydrogenase, Chain A, domain 1"/>
    <property type="match status" value="1"/>
</dbReference>
<evidence type="ECO:0000256" key="1">
    <source>
        <dbReference type="ARBA" id="ARBA00009986"/>
    </source>
</evidence>
<reference evidence="6 8" key="2">
    <citation type="submission" date="2018-06" db="EMBL/GenBank/DDBJ databases">
        <title>Genomic Encyclopedia of Type Strains, Phase III (KMG-III): the genomes of soil and plant-associated and newly described type strains.</title>
        <authorList>
            <person name="Whitman W."/>
        </authorList>
    </citation>
    <scope>NUCLEOTIDE SEQUENCE [LARGE SCALE GENOMIC DNA]</scope>
    <source>
        <strain evidence="6 8">CGMCC 1.15366</strain>
    </source>
</reference>
<dbReference type="GO" id="GO:0004777">
    <property type="term" value="F:succinate-semialdehyde dehydrogenase (NAD+) activity"/>
    <property type="evidence" value="ECO:0007669"/>
    <property type="project" value="TreeGrafter"/>
</dbReference>